<evidence type="ECO:0000313" key="3">
    <source>
        <dbReference type="Proteomes" id="UP000253729"/>
    </source>
</evidence>
<sequence>MSRPAPVLWYFVVDKLCLEDPGAIKMTWGSLCTLFSPLGLVLATYVHHVFG</sequence>
<evidence type="ECO:0000313" key="2">
    <source>
        <dbReference type="EMBL" id="RDH32721.1"/>
    </source>
</evidence>
<reference evidence="2 3" key="1">
    <citation type="submission" date="2018-07" db="EMBL/GenBank/DDBJ databases">
        <title>The genomes of Aspergillus section Nigri reveals drivers in fungal speciation.</title>
        <authorList>
            <consortium name="DOE Joint Genome Institute"/>
            <person name="Vesth T.C."/>
            <person name="Nybo J."/>
            <person name="Theobald S."/>
            <person name="Brandl J."/>
            <person name="Frisvad J.C."/>
            <person name="Nielsen K.F."/>
            <person name="Lyhne E.K."/>
            <person name="Kogle M.E."/>
            <person name="Kuo A."/>
            <person name="Riley R."/>
            <person name="Clum A."/>
            <person name="Nolan M."/>
            <person name="Lipzen A."/>
            <person name="Salamov A."/>
            <person name="Henrissat B."/>
            <person name="Wiebenga A."/>
            <person name="De vries R.P."/>
            <person name="Grigoriev I.V."/>
            <person name="Mortensen U.H."/>
            <person name="Andersen M.R."/>
            <person name="Baker S.E."/>
        </authorList>
    </citation>
    <scope>NUCLEOTIDE SEQUENCE [LARGE SCALE GENOMIC DNA]</scope>
    <source>
        <strain evidence="2 3">CBS 139.54b</strain>
    </source>
</reference>
<dbReference type="RefSeq" id="XP_026625743.1">
    <property type="nucleotide sequence ID" value="XM_026775674.1"/>
</dbReference>
<protein>
    <submittedName>
        <fullName evidence="2">Uncharacterized protein</fullName>
    </submittedName>
</protein>
<dbReference type="GeneID" id="38144030"/>
<keyword evidence="3" id="KW-1185">Reference proteome</keyword>
<name>A0A3F3Q0R3_9EURO</name>
<organism evidence="2 3">
    <name type="scientific">Aspergillus welwitschiae</name>
    <dbReference type="NCBI Taxonomy" id="1341132"/>
    <lineage>
        <taxon>Eukaryota</taxon>
        <taxon>Fungi</taxon>
        <taxon>Dikarya</taxon>
        <taxon>Ascomycota</taxon>
        <taxon>Pezizomycotina</taxon>
        <taxon>Eurotiomycetes</taxon>
        <taxon>Eurotiomycetidae</taxon>
        <taxon>Eurotiales</taxon>
        <taxon>Aspergillaceae</taxon>
        <taxon>Aspergillus</taxon>
        <taxon>Aspergillus subgen. Circumdati</taxon>
    </lineage>
</organism>
<keyword evidence="1" id="KW-0472">Membrane</keyword>
<keyword evidence="1" id="KW-0812">Transmembrane</keyword>
<feature type="transmembrane region" description="Helical" evidence="1">
    <location>
        <begin position="28"/>
        <end position="50"/>
    </location>
</feature>
<evidence type="ECO:0000256" key="1">
    <source>
        <dbReference type="SAM" id="Phobius"/>
    </source>
</evidence>
<gene>
    <name evidence="2" type="ORF">BDQ94DRAFT_40154</name>
</gene>
<keyword evidence="1" id="KW-1133">Transmembrane helix</keyword>
<proteinExistence type="predicted"/>
<dbReference type="AlphaFoldDB" id="A0A3F3Q0R3"/>
<dbReference type="Proteomes" id="UP000253729">
    <property type="component" value="Unassembled WGS sequence"/>
</dbReference>
<accession>A0A3F3Q0R3</accession>
<dbReference type="EMBL" id="KZ852049">
    <property type="protein sequence ID" value="RDH32721.1"/>
    <property type="molecule type" value="Genomic_DNA"/>
</dbReference>